<evidence type="ECO:0000313" key="4">
    <source>
        <dbReference type="Proteomes" id="UP001272242"/>
    </source>
</evidence>
<dbReference type="Proteomes" id="UP001272242">
    <property type="component" value="Unassembled WGS sequence"/>
</dbReference>
<evidence type="ECO:0000313" key="3">
    <source>
        <dbReference type="EMBL" id="MDY3563503.1"/>
    </source>
</evidence>
<keyword evidence="2" id="KW-0812">Transmembrane</keyword>
<reference evidence="4" key="1">
    <citation type="journal article" date="2023" name="Mar. Drugs">
        <title>Gemmata algarum, a Novel Planctomycete Isolated from an Algal Mat, Displays Antimicrobial Activity.</title>
        <authorList>
            <person name="Kumar G."/>
            <person name="Kallscheuer N."/>
            <person name="Kashif M."/>
            <person name="Ahamad S."/>
            <person name="Jagadeeshwari U."/>
            <person name="Pannikurungottu S."/>
            <person name="Haufschild T."/>
            <person name="Kabuu M."/>
            <person name="Sasikala C."/>
            <person name="Jogler C."/>
            <person name="Ramana C."/>
        </authorList>
    </citation>
    <scope>NUCLEOTIDE SEQUENCE [LARGE SCALE GENOMIC DNA]</scope>
    <source>
        <strain evidence="4">JC673</strain>
    </source>
</reference>
<feature type="transmembrane region" description="Helical" evidence="2">
    <location>
        <begin position="7"/>
        <end position="28"/>
    </location>
</feature>
<keyword evidence="2" id="KW-0472">Membrane</keyword>
<gene>
    <name evidence="3" type="ORF">R5W23_005115</name>
</gene>
<sequence>MVSRRIGLTVAVWGLRLAALGPLALWFIPTRQYESNETAERTYFGLGWPDHWLASEVTLEFRPTVRRDGTWSYEYKRRGPLTAWDPVPHSAGIEDAFTYQRWKRENPLYGPLWQTAIGGVCLLVAAYLNQFRHPRRGASAPADAVAPDAEPGAAAAPAT</sequence>
<dbReference type="EMBL" id="JAXBLV010000242">
    <property type="protein sequence ID" value="MDY3563503.1"/>
    <property type="molecule type" value="Genomic_DNA"/>
</dbReference>
<name>A0ABU5FAR3_9BACT</name>
<proteinExistence type="predicted"/>
<evidence type="ECO:0008006" key="5">
    <source>
        <dbReference type="Google" id="ProtNLM"/>
    </source>
</evidence>
<feature type="transmembrane region" description="Helical" evidence="2">
    <location>
        <begin position="108"/>
        <end position="128"/>
    </location>
</feature>
<comment type="caution">
    <text evidence="3">The sequence shown here is derived from an EMBL/GenBank/DDBJ whole genome shotgun (WGS) entry which is preliminary data.</text>
</comment>
<evidence type="ECO:0000256" key="2">
    <source>
        <dbReference type="SAM" id="Phobius"/>
    </source>
</evidence>
<evidence type="ECO:0000256" key="1">
    <source>
        <dbReference type="SAM" id="MobiDB-lite"/>
    </source>
</evidence>
<organism evidence="3 4">
    <name type="scientific">Gemmata algarum</name>
    <dbReference type="NCBI Taxonomy" id="2975278"/>
    <lineage>
        <taxon>Bacteria</taxon>
        <taxon>Pseudomonadati</taxon>
        <taxon>Planctomycetota</taxon>
        <taxon>Planctomycetia</taxon>
        <taxon>Gemmatales</taxon>
        <taxon>Gemmataceae</taxon>
        <taxon>Gemmata</taxon>
    </lineage>
</organism>
<protein>
    <recommendedName>
        <fullName evidence="5">DUF3592 domain-containing protein</fullName>
    </recommendedName>
</protein>
<keyword evidence="4" id="KW-1185">Reference proteome</keyword>
<accession>A0ABU5FAR3</accession>
<feature type="region of interest" description="Disordered" evidence="1">
    <location>
        <begin position="138"/>
        <end position="159"/>
    </location>
</feature>
<keyword evidence="2" id="KW-1133">Transmembrane helix</keyword>